<dbReference type="EMBL" id="JASPKY010000292">
    <property type="protein sequence ID" value="KAK9710483.1"/>
    <property type="molecule type" value="Genomic_DNA"/>
</dbReference>
<dbReference type="InterPro" id="IPR036397">
    <property type="entry name" value="RNaseH_sf"/>
</dbReference>
<dbReference type="GO" id="GO:0003676">
    <property type="term" value="F:nucleic acid binding"/>
    <property type="evidence" value="ECO:0007669"/>
    <property type="project" value="InterPro"/>
</dbReference>
<dbReference type="Proteomes" id="UP001458880">
    <property type="component" value="Unassembled WGS sequence"/>
</dbReference>
<reference evidence="1 2" key="1">
    <citation type="journal article" date="2024" name="BMC Genomics">
        <title>De novo assembly and annotation of Popillia japonica's genome with initial clues to its potential as an invasive pest.</title>
        <authorList>
            <person name="Cucini C."/>
            <person name="Boschi S."/>
            <person name="Funari R."/>
            <person name="Cardaioli E."/>
            <person name="Iannotti N."/>
            <person name="Marturano G."/>
            <person name="Paoli F."/>
            <person name="Bruttini M."/>
            <person name="Carapelli A."/>
            <person name="Frati F."/>
            <person name="Nardi F."/>
        </authorList>
    </citation>
    <scope>NUCLEOTIDE SEQUENCE [LARGE SCALE GENOMIC DNA]</scope>
    <source>
        <strain evidence="1">DMR45628</strain>
    </source>
</reference>
<dbReference type="AlphaFoldDB" id="A0AAW1K073"/>
<sequence>MRKLSELNEDEFSENEHILVENDEFEYTDTDDEEENIGNTYRRRKGIRLPSSSEEEVEKNEQHVAIDGSVWKEIRIGGTSGRSPLHNNLRQEVGPTGYAKRYVMKEQRVRSRFPAPSSLKQLTDILVEEWDNIPLETIQKLYESIPRRIEAVLQASDGSTTY</sequence>
<dbReference type="Gene3D" id="3.30.420.10">
    <property type="entry name" value="Ribonuclease H-like superfamily/Ribonuclease H"/>
    <property type="match status" value="1"/>
</dbReference>
<evidence type="ECO:0000313" key="2">
    <source>
        <dbReference type="Proteomes" id="UP001458880"/>
    </source>
</evidence>
<protein>
    <submittedName>
        <fullName evidence="1">Uncharacterized protein</fullName>
    </submittedName>
</protein>
<proteinExistence type="predicted"/>
<name>A0AAW1K073_POPJA</name>
<gene>
    <name evidence="1" type="ORF">QE152_g26000</name>
</gene>
<comment type="caution">
    <text evidence="1">The sequence shown here is derived from an EMBL/GenBank/DDBJ whole genome shotgun (WGS) entry which is preliminary data.</text>
</comment>
<keyword evidence="2" id="KW-1185">Reference proteome</keyword>
<accession>A0AAW1K073</accession>
<evidence type="ECO:0000313" key="1">
    <source>
        <dbReference type="EMBL" id="KAK9710483.1"/>
    </source>
</evidence>
<organism evidence="1 2">
    <name type="scientific">Popillia japonica</name>
    <name type="common">Japanese beetle</name>
    <dbReference type="NCBI Taxonomy" id="7064"/>
    <lineage>
        <taxon>Eukaryota</taxon>
        <taxon>Metazoa</taxon>
        <taxon>Ecdysozoa</taxon>
        <taxon>Arthropoda</taxon>
        <taxon>Hexapoda</taxon>
        <taxon>Insecta</taxon>
        <taxon>Pterygota</taxon>
        <taxon>Neoptera</taxon>
        <taxon>Endopterygota</taxon>
        <taxon>Coleoptera</taxon>
        <taxon>Polyphaga</taxon>
        <taxon>Scarabaeiformia</taxon>
        <taxon>Scarabaeidae</taxon>
        <taxon>Rutelinae</taxon>
        <taxon>Popillia</taxon>
    </lineage>
</organism>